<feature type="compositionally biased region" description="Acidic residues" evidence="4">
    <location>
        <begin position="1"/>
        <end position="17"/>
    </location>
</feature>
<feature type="region of interest" description="Disordered" evidence="4">
    <location>
        <begin position="1"/>
        <end position="24"/>
    </location>
</feature>
<dbReference type="EMBL" id="JASPKY010000064">
    <property type="protein sequence ID" value="KAK9743936.1"/>
    <property type="molecule type" value="Genomic_DNA"/>
</dbReference>
<name>A0AAW1MCT0_POPJA</name>
<keyword evidence="6" id="KW-1185">Reference proteome</keyword>
<organism evidence="5 6">
    <name type="scientific">Popillia japonica</name>
    <name type="common">Japanese beetle</name>
    <dbReference type="NCBI Taxonomy" id="7064"/>
    <lineage>
        <taxon>Eukaryota</taxon>
        <taxon>Metazoa</taxon>
        <taxon>Ecdysozoa</taxon>
        <taxon>Arthropoda</taxon>
        <taxon>Hexapoda</taxon>
        <taxon>Insecta</taxon>
        <taxon>Pterygota</taxon>
        <taxon>Neoptera</taxon>
        <taxon>Endopterygota</taxon>
        <taxon>Coleoptera</taxon>
        <taxon>Polyphaga</taxon>
        <taxon>Scarabaeiformia</taxon>
        <taxon>Scarabaeidae</taxon>
        <taxon>Rutelinae</taxon>
        <taxon>Popillia</taxon>
    </lineage>
</organism>
<evidence type="ECO:0000256" key="2">
    <source>
        <dbReference type="ARBA" id="ARBA00022771"/>
    </source>
</evidence>
<keyword evidence="1" id="KW-0479">Metal-binding</keyword>
<evidence type="ECO:0000313" key="6">
    <source>
        <dbReference type="Proteomes" id="UP001458880"/>
    </source>
</evidence>
<accession>A0AAW1MCT0</accession>
<evidence type="ECO:0000256" key="3">
    <source>
        <dbReference type="ARBA" id="ARBA00022833"/>
    </source>
</evidence>
<dbReference type="InterPro" id="IPR019786">
    <property type="entry name" value="Zinc_finger_PHD-type_CS"/>
</dbReference>
<dbReference type="AlphaFoldDB" id="A0AAW1MCT0"/>
<comment type="caution">
    <text evidence="5">The sequence shown here is derived from an EMBL/GenBank/DDBJ whole genome shotgun (WGS) entry which is preliminary data.</text>
</comment>
<evidence type="ECO:0000313" key="5">
    <source>
        <dbReference type="EMBL" id="KAK9743936.1"/>
    </source>
</evidence>
<proteinExistence type="predicted"/>
<keyword evidence="2" id="KW-0863">Zinc-finger</keyword>
<keyword evidence="3" id="KW-0862">Zinc</keyword>
<evidence type="ECO:0000256" key="1">
    <source>
        <dbReference type="ARBA" id="ARBA00022723"/>
    </source>
</evidence>
<reference evidence="5 6" key="1">
    <citation type="journal article" date="2024" name="BMC Genomics">
        <title>De novo assembly and annotation of Popillia japonica's genome with initial clues to its potential as an invasive pest.</title>
        <authorList>
            <person name="Cucini C."/>
            <person name="Boschi S."/>
            <person name="Funari R."/>
            <person name="Cardaioli E."/>
            <person name="Iannotti N."/>
            <person name="Marturano G."/>
            <person name="Paoli F."/>
            <person name="Bruttini M."/>
            <person name="Carapelli A."/>
            <person name="Frati F."/>
            <person name="Nardi F."/>
        </authorList>
    </citation>
    <scope>NUCLEOTIDE SEQUENCE [LARGE SCALE GENOMIC DNA]</scope>
    <source>
        <strain evidence="5">DMR45628</strain>
    </source>
</reference>
<sequence>MELDDNINNDVELDPELPDNLTNNKKTVSQKGVCIVCKESGSNIENCSECARKVHYNCGGFRDGSNLLCPLCFQEKRIIEERKSSYVGKKGAAEKMLESSAQKFKPIGTCVKVAIPKVDRGRLDKQNLLGQVMEVEHGLHRIRTKSGIIKNWFSRNEIDPCKSGPSFLREPDNMITLREAVTLESKFGGQGYKKCFRKASRIQCNTSKCCKKTGVLCNSRCLNSSTCPNK</sequence>
<dbReference type="GO" id="GO:0008270">
    <property type="term" value="F:zinc ion binding"/>
    <property type="evidence" value="ECO:0007669"/>
    <property type="project" value="UniProtKB-KW"/>
</dbReference>
<gene>
    <name evidence="5" type="ORF">QE152_g8178</name>
</gene>
<protein>
    <submittedName>
        <fullName evidence="5">Uncharacterized protein</fullName>
    </submittedName>
</protein>
<dbReference type="Proteomes" id="UP001458880">
    <property type="component" value="Unassembled WGS sequence"/>
</dbReference>
<dbReference type="PROSITE" id="PS01359">
    <property type="entry name" value="ZF_PHD_1"/>
    <property type="match status" value="1"/>
</dbReference>
<evidence type="ECO:0000256" key="4">
    <source>
        <dbReference type="SAM" id="MobiDB-lite"/>
    </source>
</evidence>